<comment type="caution">
    <text evidence="2">The sequence shown here is derived from an EMBL/GenBank/DDBJ whole genome shotgun (WGS) entry which is preliminary data.</text>
</comment>
<protein>
    <submittedName>
        <fullName evidence="2">Uncharacterized protein</fullName>
    </submittedName>
</protein>
<dbReference type="InterPro" id="IPR019034">
    <property type="entry name" value="UPF0390"/>
</dbReference>
<organism evidence="2 3">
    <name type="scientific">Cichlidogyrus casuarinus</name>
    <dbReference type="NCBI Taxonomy" id="1844966"/>
    <lineage>
        <taxon>Eukaryota</taxon>
        <taxon>Metazoa</taxon>
        <taxon>Spiralia</taxon>
        <taxon>Lophotrochozoa</taxon>
        <taxon>Platyhelminthes</taxon>
        <taxon>Monogenea</taxon>
        <taxon>Monopisthocotylea</taxon>
        <taxon>Dactylogyridea</taxon>
        <taxon>Ancyrocephalidae</taxon>
        <taxon>Cichlidogyrus</taxon>
    </lineage>
</organism>
<keyword evidence="3" id="KW-1185">Reference proteome</keyword>
<gene>
    <name evidence="2" type="ORF">Ciccas_009060</name>
</gene>
<accession>A0ABD2PY59</accession>
<dbReference type="AlphaFoldDB" id="A0ABD2PY59"/>
<dbReference type="Pfam" id="PF09495">
    <property type="entry name" value="DUF2462"/>
    <property type="match status" value="1"/>
</dbReference>
<evidence type="ECO:0000313" key="3">
    <source>
        <dbReference type="Proteomes" id="UP001626550"/>
    </source>
</evidence>
<feature type="compositionally biased region" description="Basic and acidic residues" evidence="1">
    <location>
        <begin position="31"/>
        <end position="43"/>
    </location>
</feature>
<feature type="compositionally biased region" description="Basic residues" evidence="1">
    <location>
        <begin position="1"/>
        <end position="30"/>
    </location>
</feature>
<proteinExistence type="predicted"/>
<name>A0ABD2PY59_9PLAT</name>
<dbReference type="Proteomes" id="UP001626550">
    <property type="component" value="Unassembled WGS sequence"/>
</dbReference>
<evidence type="ECO:0000313" key="2">
    <source>
        <dbReference type="EMBL" id="KAL3312346.1"/>
    </source>
</evidence>
<feature type="region of interest" description="Disordered" evidence="1">
    <location>
        <begin position="1"/>
        <end position="49"/>
    </location>
</feature>
<sequence>MAQGKLKVKSNMKHLQKNKVKVNSKPKIKKGKSEAAPKKEHLKQVHKMKKDVEKAIKMKIEKDILEKTATYDTNNLRILK</sequence>
<evidence type="ECO:0000256" key="1">
    <source>
        <dbReference type="SAM" id="MobiDB-lite"/>
    </source>
</evidence>
<dbReference type="EMBL" id="JBJKFK010001736">
    <property type="protein sequence ID" value="KAL3312346.1"/>
    <property type="molecule type" value="Genomic_DNA"/>
</dbReference>
<reference evidence="2 3" key="1">
    <citation type="submission" date="2024-11" db="EMBL/GenBank/DDBJ databases">
        <title>Adaptive evolution of stress response genes in parasites aligns with host niche diversity.</title>
        <authorList>
            <person name="Hahn C."/>
            <person name="Resl P."/>
        </authorList>
    </citation>
    <scope>NUCLEOTIDE SEQUENCE [LARGE SCALE GENOMIC DNA]</scope>
    <source>
        <strain evidence="2">EGGRZ-B1_66</strain>
        <tissue evidence="2">Body</tissue>
    </source>
</reference>